<keyword evidence="2" id="KW-0808">Transferase</keyword>
<comment type="similarity">
    <text evidence="4">Belongs to the MT-A70-like family.</text>
</comment>
<evidence type="ECO:0000256" key="3">
    <source>
        <dbReference type="ARBA" id="ARBA00022691"/>
    </source>
</evidence>
<dbReference type="GO" id="GO:0008757">
    <property type="term" value="F:S-adenosylmethionine-dependent methyltransferase activity"/>
    <property type="evidence" value="ECO:0007669"/>
    <property type="project" value="UniProtKB-ARBA"/>
</dbReference>
<reference evidence="5 6" key="1">
    <citation type="submission" date="2016-10" db="EMBL/GenBank/DDBJ databases">
        <authorList>
            <person name="de Groot N.N."/>
        </authorList>
    </citation>
    <scope>NUCLEOTIDE SEQUENCE [LARGE SCALE GENOMIC DNA]</scope>
    <source>
        <strain evidence="5 6">R5</strain>
    </source>
</reference>
<dbReference type="Pfam" id="PF05063">
    <property type="entry name" value="MT-A70"/>
    <property type="match status" value="1"/>
</dbReference>
<dbReference type="PANTHER" id="PTHR12829">
    <property type="entry name" value="N6-ADENOSINE-METHYLTRANSFERASE"/>
    <property type="match status" value="1"/>
</dbReference>
<proteinExistence type="inferred from homology"/>
<accession>A0A1G6ING8</accession>
<gene>
    <name evidence="5" type="ORF">SAMN05216337_1001205</name>
</gene>
<keyword evidence="1 5" id="KW-0489">Methyltransferase</keyword>
<sequence>MTLLAAYDRARVALAEATRVDQVLAVRDELAHVKLYAKQIQDRALLADATVIQMRSERRLGVLLAAAKEAGQIAEGRRANGVSRNAKGGDADDDRVTLKEIGVDKKLSTKAQKAAALDDDAFEQLAETAREKIRSGGAILVDPITSAAKEAELAGRRQAHAERTKDGGSIADLGRMVAEGRKFGSIGSDPQWKFLTRSAAGEGRSANIHYKTEEVTKIKDLPVGQLLADDGAFYMWMVDWCPQDALDLLTHWGLKHVTTAFTWIKTNGDDADLDIWDKSTWHMGQGYWTRANPEQCWLATKGNPKRLFADVRQLIVAPVMEHSRKPDEWLDRIERLTGGDYLELQARRTRPGWVSWGDELEFTGRAA</sequence>
<dbReference type="PANTHER" id="PTHR12829:SF7">
    <property type="entry name" value="N6-ADENOSINE-METHYLTRANSFERASE CATALYTIC SUBUNIT"/>
    <property type="match status" value="1"/>
</dbReference>
<dbReference type="GO" id="GO:0032259">
    <property type="term" value="P:methylation"/>
    <property type="evidence" value="ECO:0007669"/>
    <property type="project" value="UniProtKB-KW"/>
</dbReference>
<dbReference type="RefSeq" id="WP_092077707.1">
    <property type="nucleotide sequence ID" value="NZ_FMZW01000001.1"/>
</dbReference>
<dbReference type="AlphaFoldDB" id="A0A1G6ING8"/>
<dbReference type="InterPro" id="IPR007757">
    <property type="entry name" value="MT-A70-like"/>
</dbReference>
<keyword evidence="3" id="KW-0949">S-adenosyl-L-methionine</keyword>
<name>A0A1G6ING8_9BRAD</name>
<evidence type="ECO:0000256" key="4">
    <source>
        <dbReference type="PROSITE-ProRule" id="PRU00489"/>
    </source>
</evidence>
<evidence type="ECO:0000256" key="2">
    <source>
        <dbReference type="ARBA" id="ARBA00022679"/>
    </source>
</evidence>
<evidence type="ECO:0000313" key="6">
    <source>
        <dbReference type="Proteomes" id="UP000199245"/>
    </source>
</evidence>
<dbReference type="EMBL" id="FMZW01000001">
    <property type="protein sequence ID" value="SDC08048.1"/>
    <property type="molecule type" value="Genomic_DNA"/>
</dbReference>
<dbReference type="GO" id="GO:0008173">
    <property type="term" value="F:RNA methyltransferase activity"/>
    <property type="evidence" value="ECO:0007669"/>
    <property type="project" value="UniProtKB-ARBA"/>
</dbReference>
<dbReference type="PROSITE" id="PS51143">
    <property type="entry name" value="MT_A70"/>
    <property type="match status" value="1"/>
</dbReference>
<protein>
    <submittedName>
        <fullName evidence="5">N6-adenosine-specific RNA methylase IME4</fullName>
    </submittedName>
</protein>
<dbReference type="Proteomes" id="UP000199245">
    <property type="component" value="Unassembled WGS sequence"/>
</dbReference>
<evidence type="ECO:0000256" key="1">
    <source>
        <dbReference type="ARBA" id="ARBA00022603"/>
    </source>
</evidence>
<evidence type="ECO:0000313" key="5">
    <source>
        <dbReference type="EMBL" id="SDC08048.1"/>
    </source>
</evidence>
<organism evidence="5 6">
    <name type="scientific">Bradyrhizobium brasilense</name>
    <dbReference type="NCBI Taxonomy" id="1419277"/>
    <lineage>
        <taxon>Bacteria</taxon>
        <taxon>Pseudomonadati</taxon>
        <taxon>Pseudomonadota</taxon>
        <taxon>Alphaproteobacteria</taxon>
        <taxon>Hyphomicrobiales</taxon>
        <taxon>Nitrobacteraceae</taxon>
        <taxon>Bradyrhizobium</taxon>
    </lineage>
</organism>